<evidence type="ECO:0000313" key="3">
    <source>
        <dbReference type="Proteomes" id="UP001500403"/>
    </source>
</evidence>
<accession>A0ABN3X6J0</accession>
<protein>
    <submittedName>
        <fullName evidence="2">Uncharacterized protein</fullName>
    </submittedName>
</protein>
<proteinExistence type="predicted"/>
<keyword evidence="3" id="KW-1185">Reference proteome</keyword>
<dbReference type="RefSeq" id="WP_344494726.1">
    <property type="nucleotide sequence ID" value="NZ_BAAAUD010000029.1"/>
</dbReference>
<feature type="region of interest" description="Disordered" evidence="1">
    <location>
        <begin position="73"/>
        <end position="96"/>
    </location>
</feature>
<dbReference type="EMBL" id="BAAAUD010000029">
    <property type="protein sequence ID" value="GAA2940158.1"/>
    <property type="molecule type" value="Genomic_DNA"/>
</dbReference>
<dbReference type="Proteomes" id="UP001500403">
    <property type="component" value="Unassembled WGS sequence"/>
</dbReference>
<name>A0ABN3X6J0_9ACTN</name>
<comment type="caution">
    <text evidence="2">The sequence shown here is derived from an EMBL/GenBank/DDBJ whole genome shotgun (WGS) entry which is preliminary data.</text>
</comment>
<reference evidence="2 3" key="1">
    <citation type="journal article" date="2019" name="Int. J. Syst. Evol. Microbiol.">
        <title>The Global Catalogue of Microorganisms (GCM) 10K type strain sequencing project: providing services to taxonomists for standard genome sequencing and annotation.</title>
        <authorList>
            <consortium name="The Broad Institute Genomics Platform"/>
            <consortium name="The Broad Institute Genome Sequencing Center for Infectious Disease"/>
            <person name="Wu L."/>
            <person name="Ma J."/>
        </authorList>
    </citation>
    <scope>NUCLEOTIDE SEQUENCE [LARGE SCALE GENOMIC DNA]</scope>
    <source>
        <strain evidence="2 3">JCM 9088</strain>
    </source>
</reference>
<organism evidence="2 3">
    <name type="scientific">Streptomyces enissocaesilis</name>
    <dbReference type="NCBI Taxonomy" id="332589"/>
    <lineage>
        <taxon>Bacteria</taxon>
        <taxon>Bacillati</taxon>
        <taxon>Actinomycetota</taxon>
        <taxon>Actinomycetes</taxon>
        <taxon>Kitasatosporales</taxon>
        <taxon>Streptomycetaceae</taxon>
        <taxon>Streptomyces</taxon>
        <taxon>Streptomyces rochei group</taxon>
    </lineage>
</organism>
<sequence>MRVVSSVSSAHERLTEVVAVAVEVAAEAGESGTYTGEIARTLTAVVGKIGARIAVDAEVRGFTSGWQEAVRHVSAPGPELDDAQVLRMRPEGDAGP</sequence>
<evidence type="ECO:0000313" key="2">
    <source>
        <dbReference type="EMBL" id="GAA2940158.1"/>
    </source>
</evidence>
<evidence type="ECO:0000256" key="1">
    <source>
        <dbReference type="SAM" id="MobiDB-lite"/>
    </source>
</evidence>
<gene>
    <name evidence="2" type="ORF">GCM10010446_26780</name>
</gene>